<dbReference type="GO" id="GO:0043041">
    <property type="term" value="P:amino acid activation for nonribosomal peptide biosynthetic process"/>
    <property type="evidence" value="ECO:0007669"/>
    <property type="project" value="TreeGrafter"/>
</dbReference>
<dbReference type="InterPro" id="IPR036736">
    <property type="entry name" value="ACP-like_sf"/>
</dbReference>
<dbReference type="PANTHER" id="PTHR45527:SF1">
    <property type="entry name" value="FATTY ACID SYNTHASE"/>
    <property type="match status" value="1"/>
</dbReference>
<dbReference type="AlphaFoldDB" id="A0A6J5YJD7"/>
<name>A0A6J5YJD7_9ZZZZ</name>
<dbReference type="InterPro" id="IPR045851">
    <property type="entry name" value="AMP-bd_C_sf"/>
</dbReference>
<dbReference type="Gene3D" id="1.10.1200.10">
    <property type="entry name" value="ACP-like"/>
    <property type="match status" value="1"/>
</dbReference>
<dbReference type="InterPro" id="IPR009081">
    <property type="entry name" value="PP-bd_ACP"/>
</dbReference>
<dbReference type="Pfam" id="PF00550">
    <property type="entry name" value="PP-binding"/>
    <property type="match status" value="1"/>
</dbReference>
<organism evidence="3">
    <name type="scientific">freshwater metagenome</name>
    <dbReference type="NCBI Taxonomy" id="449393"/>
    <lineage>
        <taxon>unclassified sequences</taxon>
        <taxon>metagenomes</taxon>
        <taxon>ecological metagenomes</taxon>
    </lineage>
</organism>
<dbReference type="Gene3D" id="3.30.300.30">
    <property type="match status" value="1"/>
</dbReference>
<dbReference type="InterPro" id="IPR042099">
    <property type="entry name" value="ANL_N_sf"/>
</dbReference>
<protein>
    <submittedName>
        <fullName evidence="3">Unannotated protein</fullName>
    </submittedName>
</protein>
<dbReference type="InterPro" id="IPR000873">
    <property type="entry name" value="AMP-dep_synth/lig_dom"/>
</dbReference>
<dbReference type="Gene3D" id="3.40.50.1820">
    <property type="entry name" value="alpha/beta hydrolase"/>
    <property type="match status" value="1"/>
</dbReference>
<dbReference type="InterPro" id="IPR001031">
    <property type="entry name" value="Thioesterase"/>
</dbReference>
<feature type="domain" description="Carrier" evidence="2">
    <location>
        <begin position="560"/>
        <end position="635"/>
    </location>
</feature>
<dbReference type="GO" id="GO:0005737">
    <property type="term" value="C:cytoplasm"/>
    <property type="evidence" value="ECO:0007669"/>
    <property type="project" value="TreeGrafter"/>
</dbReference>
<dbReference type="PROSITE" id="PS00455">
    <property type="entry name" value="AMP_BINDING"/>
    <property type="match status" value="1"/>
</dbReference>
<dbReference type="PROSITE" id="PS50075">
    <property type="entry name" value="CARRIER"/>
    <property type="match status" value="1"/>
</dbReference>
<dbReference type="PANTHER" id="PTHR45527">
    <property type="entry name" value="NONRIBOSOMAL PEPTIDE SYNTHETASE"/>
    <property type="match status" value="1"/>
</dbReference>
<dbReference type="SUPFAM" id="SSF47336">
    <property type="entry name" value="ACP-like"/>
    <property type="match status" value="1"/>
</dbReference>
<evidence type="ECO:0000256" key="1">
    <source>
        <dbReference type="SAM" id="MobiDB-lite"/>
    </source>
</evidence>
<gene>
    <name evidence="3" type="ORF">UFOPK1392_01518</name>
</gene>
<feature type="compositionally biased region" description="Polar residues" evidence="1">
    <location>
        <begin position="759"/>
        <end position="773"/>
    </location>
</feature>
<reference evidence="3" key="1">
    <citation type="submission" date="2020-05" db="EMBL/GenBank/DDBJ databases">
        <authorList>
            <person name="Chiriac C."/>
            <person name="Salcher M."/>
            <person name="Ghai R."/>
            <person name="Kavagutti S V."/>
        </authorList>
    </citation>
    <scope>NUCLEOTIDE SEQUENCE</scope>
</reference>
<accession>A0A6J5YJD7</accession>
<dbReference type="EMBL" id="CAEMXZ010000069">
    <property type="protein sequence ID" value="CAB4323758.1"/>
    <property type="molecule type" value="Genomic_DNA"/>
</dbReference>
<dbReference type="SUPFAM" id="SSF56801">
    <property type="entry name" value="Acetyl-CoA synthetase-like"/>
    <property type="match status" value="1"/>
</dbReference>
<dbReference type="SUPFAM" id="SSF53474">
    <property type="entry name" value="alpha/beta-Hydrolases"/>
    <property type="match status" value="1"/>
</dbReference>
<dbReference type="Gene3D" id="3.40.50.12780">
    <property type="entry name" value="N-terminal domain of ligase-like"/>
    <property type="match status" value="1"/>
</dbReference>
<dbReference type="InterPro" id="IPR020845">
    <property type="entry name" value="AMP-binding_CS"/>
</dbReference>
<feature type="region of interest" description="Disordered" evidence="1">
    <location>
        <begin position="756"/>
        <end position="775"/>
    </location>
</feature>
<dbReference type="GO" id="GO:0031177">
    <property type="term" value="F:phosphopantetheine binding"/>
    <property type="evidence" value="ECO:0007669"/>
    <property type="project" value="TreeGrafter"/>
</dbReference>
<dbReference type="SMART" id="SM00824">
    <property type="entry name" value="PKS_TE"/>
    <property type="match status" value="1"/>
</dbReference>
<dbReference type="Pfam" id="PF00975">
    <property type="entry name" value="Thioesterase"/>
    <property type="match status" value="1"/>
</dbReference>
<sequence>MGPIIPVLEFAVVEFAVVEQSPTDPVATAVWCALAAEGTPGGLAIIDQRRAVDHQELHSASGALAAQLLMRSSEHGSLTWLPILVDRSIESCIAVLAALRAGIPFAPIDAATPPRRVTELFSRLGGPPVAVVASMVTGTLVPDGVEALSPLGHRDAQPPLMAVDPGAPAVVVFTSGSTGAPKAVVRPWRMFSPEPDGFADKGPIEAGSILRHGLLLPLSFSAGLNVLAPLRGRSLHIADPSAMSGDHLLRWLAEQQVESLEVPPSLATTLARLGAGRRLLPDLKIIRLFGEPFDWMLVAALRSLGGPELDILTSYSATESGTGTKKVIGPETPLGSGQVGMGFPVAAGRVRLTASGSLLAASTSAGAGAPTTGQILVREPAALGYLEDLGGDSRTLTRTTRGLAMDPSDPALASGDHASQRFVIAPDGTHWWFSGDLGEFDAAGELHHRGRVDDLVKINGVLVEPASAERVLRRVPGVVNAAVVAHELVPNRAVLVGHLELAHDIDIVDIRAAMVEQLPPAAIARVLMRHENLPVTARGKIDRAALRDTTVTPWVADHRGPADDRQGFLAAHMAEILGLPAVGVDDDLFALGLDSLAAVEFLQVVTDLGLGRLDPSRLAALRTISAIALELDGASVERRSDVVTLNAAGTAPLILCVPGAGDMAARFWALAAALGADQPIAVVEAHGMHTRAAVDRTIEAAAGRVAAEATDRCPQGPIRLMGHSVGALVALEAAHCLVASGREVSVALLDPAAGRNVARSPSLSGTDSATTDVDGSLRTHASKSRRLLHIIKSLPLMNRDEIRFRLYARFPGPPRSDPRRYRAFHLIGVHAALNHQPTQANFPVLALRARDTHVDPWVLERLDPTTSFTVAAVDGDHLSFLQPPHVHEVAARLRGFYDAGSATDELGSSLTRR</sequence>
<dbReference type="InterPro" id="IPR020802">
    <property type="entry name" value="TesA-like"/>
</dbReference>
<dbReference type="GO" id="GO:0044550">
    <property type="term" value="P:secondary metabolite biosynthetic process"/>
    <property type="evidence" value="ECO:0007669"/>
    <property type="project" value="TreeGrafter"/>
</dbReference>
<evidence type="ECO:0000313" key="3">
    <source>
        <dbReference type="EMBL" id="CAB4323758.1"/>
    </source>
</evidence>
<evidence type="ECO:0000259" key="2">
    <source>
        <dbReference type="PROSITE" id="PS50075"/>
    </source>
</evidence>
<dbReference type="InterPro" id="IPR029058">
    <property type="entry name" value="AB_hydrolase_fold"/>
</dbReference>
<proteinExistence type="predicted"/>
<dbReference type="Pfam" id="PF00501">
    <property type="entry name" value="AMP-binding"/>
    <property type="match status" value="1"/>
</dbReference>